<feature type="region of interest" description="Disordered" evidence="1">
    <location>
        <begin position="438"/>
        <end position="462"/>
    </location>
</feature>
<feature type="compositionally biased region" description="Polar residues" evidence="1">
    <location>
        <begin position="297"/>
        <end position="307"/>
    </location>
</feature>
<comment type="caution">
    <text evidence="2">The sequence shown here is derived from an EMBL/GenBank/DDBJ whole genome shotgun (WGS) entry which is preliminary data.</text>
</comment>
<feature type="region of interest" description="Disordered" evidence="1">
    <location>
        <begin position="290"/>
        <end position="313"/>
    </location>
</feature>
<reference evidence="2 3" key="1">
    <citation type="submission" date="2023-03" db="EMBL/GenBank/DDBJ databases">
        <title>High recombination rates correlate with genetic variation in Cardiocondyla obscurior ants.</title>
        <authorList>
            <person name="Errbii M."/>
        </authorList>
    </citation>
    <scope>NUCLEOTIDE SEQUENCE [LARGE SCALE GENOMIC DNA]</scope>
    <source>
        <strain evidence="2">Alpha-2009</strain>
        <tissue evidence="2">Whole body</tissue>
    </source>
</reference>
<proteinExistence type="predicted"/>
<evidence type="ECO:0000313" key="3">
    <source>
        <dbReference type="Proteomes" id="UP001430953"/>
    </source>
</evidence>
<evidence type="ECO:0000313" key="2">
    <source>
        <dbReference type="EMBL" id="KAL0105123.1"/>
    </source>
</evidence>
<name>A0AAW2EP87_9HYME</name>
<keyword evidence="3" id="KW-1185">Reference proteome</keyword>
<dbReference type="EMBL" id="JADYXP020000019">
    <property type="protein sequence ID" value="KAL0105123.1"/>
    <property type="molecule type" value="Genomic_DNA"/>
</dbReference>
<protein>
    <submittedName>
        <fullName evidence="2">Uncharacterized protein</fullName>
    </submittedName>
</protein>
<feature type="region of interest" description="Disordered" evidence="1">
    <location>
        <begin position="185"/>
        <end position="218"/>
    </location>
</feature>
<dbReference type="AlphaFoldDB" id="A0AAW2EP87"/>
<dbReference type="Proteomes" id="UP001430953">
    <property type="component" value="Unassembled WGS sequence"/>
</dbReference>
<sequence length="462" mass="53736">MSFNARDVAPTISLNTKDMETMELYKQIPVNTYTESYCYDELCSNCAQNKNALRNIAMYKKKKKYEKHCPFCHCPVYRQRFVSPSRLRTSGNVEAMINRCEHVFAGPVSSAIKKSQSSPLSQKLCMHDCQTDVHPCYLRKLQNRRHRRLEHDKYLYKMKEGNIVNSELPSEEDIAAYSAKKFLKKHNRHSQPELRSPDEQEGSESEEYTPQVFQPRKLRVPDSRSRRHYIGMGDGEYVAKMKNESDVETQERRKLVSDDLERLKQSDAEVTITLNEDDKRLLTRKLDVTRAAKSRKPTNSSRCTASKSSEKIDQSIIGPSRELTPNGPDLTKLDLDMTKTHLYESIGHILMITDKKTKNDASVQQEQTEQESFEKMTHDLENNWQLLFNDLRIHQNSMDVDRRIVRLECLNHIRQELNKLYALESTLTNCTPKLQSLSSRNMPCNEESQQSQRQLEQKTTNS</sequence>
<organism evidence="2 3">
    <name type="scientific">Cardiocondyla obscurior</name>
    <dbReference type="NCBI Taxonomy" id="286306"/>
    <lineage>
        <taxon>Eukaryota</taxon>
        <taxon>Metazoa</taxon>
        <taxon>Ecdysozoa</taxon>
        <taxon>Arthropoda</taxon>
        <taxon>Hexapoda</taxon>
        <taxon>Insecta</taxon>
        <taxon>Pterygota</taxon>
        <taxon>Neoptera</taxon>
        <taxon>Endopterygota</taxon>
        <taxon>Hymenoptera</taxon>
        <taxon>Apocrita</taxon>
        <taxon>Aculeata</taxon>
        <taxon>Formicoidea</taxon>
        <taxon>Formicidae</taxon>
        <taxon>Myrmicinae</taxon>
        <taxon>Cardiocondyla</taxon>
    </lineage>
</organism>
<accession>A0AAW2EP87</accession>
<evidence type="ECO:0000256" key="1">
    <source>
        <dbReference type="SAM" id="MobiDB-lite"/>
    </source>
</evidence>
<gene>
    <name evidence="2" type="ORF">PUN28_016640</name>
</gene>